<gene>
    <name evidence="2" type="ORF">IAC72_04235</name>
</gene>
<comment type="caution">
    <text evidence="2">The sequence shown here is derived from an EMBL/GenBank/DDBJ whole genome shotgun (WGS) entry which is preliminary data.</text>
</comment>
<protein>
    <submittedName>
        <fullName evidence="2">Germination protein YpeB</fullName>
    </submittedName>
</protein>
<sequence length="425" mass="46946">MVKSYEIKRVYALFLALITLLAVVSAVFFAVDGQRQREKLLQGFDESRTRAQTAVHNDKMHWLYSACDSLKNLDAALGKASVSESKTNMASLLSQVIVHANNVSQSLSGVGFAQCDNLYDCEKFANQTQDYAQYLLKNLCAGQLPDYGQRQGLCNLEEVAEKLRQSMLQCADGCSHNAQNPLAGLEEVQDNAFKYEKLIYDGPYSESVEQKTYAPQKVLSHEQAEREVSKLFGNARFSGEIKEGGWYCFDVDGGRVVTARDGKVAEYERYSEGHAPSAEKCVRLAEEFCCKLGYDVKAVWVSEEGQTVYVNCVTVNDGIKIYPAMVKVAVCDGVVGCEARAYLYNCGAAAEFGNVSRRQAQQTLDKSLVVTKVGKAVVEKDNALHPCYEFTCRKGSRTYFVYVSSVSGEEVDILQVAQGTEGTVL</sequence>
<organism evidence="2 3">
    <name type="scientific">Candidatus Fimimonas merdipullorum</name>
    <dbReference type="NCBI Taxonomy" id="2840822"/>
    <lineage>
        <taxon>Bacteria</taxon>
        <taxon>Pseudomonadati</taxon>
        <taxon>Myxococcota</taxon>
        <taxon>Myxococcia</taxon>
        <taxon>Myxococcales</taxon>
        <taxon>Cystobacterineae</taxon>
        <taxon>Myxococcaceae</taxon>
        <taxon>Myxococcaceae incertae sedis</taxon>
        <taxon>Candidatus Fimimonas</taxon>
    </lineage>
</organism>
<reference evidence="2" key="1">
    <citation type="submission" date="2020-10" db="EMBL/GenBank/DDBJ databases">
        <authorList>
            <person name="Gilroy R."/>
        </authorList>
    </citation>
    <scope>NUCLEOTIDE SEQUENCE</scope>
    <source>
        <strain evidence="2">ChiHjej12B11-7776</strain>
    </source>
</reference>
<proteinExistence type="predicted"/>
<accession>A0A9D1MXC3</accession>
<dbReference type="Proteomes" id="UP000886852">
    <property type="component" value="Unassembled WGS sequence"/>
</dbReference>
<evidence type="ECO:0000313" key="2">
    <source>
        <dbReference type="EMBL" id="HIU91199.1"/>
    </source>
</evidence>
<evidence type="ECO:0000313" key="3">
    <source>
        <dbReference type="Proteomes" id="UP000886852"/>
    </source>
</evidence>
<dbReference type="Pfam" id="PF20769">
    <property type="entry name" value="YPEB_N"/>
    <property type="match status" value="1"/>
</dbReference>
<evidence type="ECO:0000259" key="1">
    <source>
        <dbReference type="Pfam" id="PF20769"/>
    </source>
</evidence>
<reference evidence="2" key="2">
    <citation type="journal article" date="2021" name="PeerJ">
        <title>Extensive microbial diversity within the chicken gut microbiome revealed by metagenomics and culture.</title>
        <authorList>
            <person name="Gilroy R."/>
            <person name="Ravi A."/>
            <person name="Getino M."/>
            <person name="Pursley I."/>
            <person name="Horton D.L."/>
            <person name="Alikhan N.F."/>
            <person name="Baker D."/>
            <person name="Gharbi K."/>
            <person name="Hall N."/>
            <person name="Watson M."/>
            <person name="Adriaenssens E.M."/>
            <person name="Foster-Nyarko E."/>
            <person name="Jarju S."/>
            <person name="Secka A."/>
            <person name="Antonio M."/>
            <person name="Oren A."/>
            <person name="Chaudhuri R.R."/>
            <person name="La Ragione R."/>
            <person name="Hildebrand F."/>
            <person name="Pallen M.J."/>
        </authorList>
    </citation>
    <scope>NUCLEOTIDE SEQUENCE</scope>
    <source>
        <strain evidence="2">ChiHjej12B11-7776</strain>
    </source>
</reference>
<dbReference type="EMBL" id="DVOC01000070">
    <property type="protein sequence ID" value="HIU91199.1"/>
    <property type="molecule type" value="Genomic_DNA"/>
</dbReference>
<dbReference type="AlphaFoldDB" id="A0A9D1MXC3"/>
<feature type="domain" description="Sporulation protein YpeB N-terminal" evidence="1">
    <location>
        <begin position="49"/>
        <end position="171"/>
    </location>
</feature>
<dbReference type="InterPro" id="IPR048402">
    <property type="entry name" value="YpeB_N"/>
</dbReference>
<name>A0A9D1MXC3_9BACT</name>